<gene>
    <name evidence="9" type="ORF">IAC78_03955</name>
</gene>
<evidence type="ECO:0000256" key="2">
    <source>
        <dbReference type="ARBA" id="ARBA00022475"/>
    </source>
</evidence>
<feature type="transmembrane region" description="Helical" evidence="7">
    <location>
        <begin position="443"/>
        <end position="476"/>
    </location>
</feature>
<proteinExistence type="inferred from homology"/>
<evidence type="ECO:0000313" key="9">
    <source>
        <dbReference type="EMBL" id="MBO8414603.1"/>
    </source>
</evidence>
<sequence>MHPIRNLAACLLLLVSLALVFADFILLNLDSSPAIYTLMQNVNISQVPISGTQTDLFLPDLTKASYSGEAMNEALDSKHLTHYNFINGRIGKNADSSNLSDFYSENINFNIVVSDTFEFNGTTYDAPGEDEVYITSFLNEFLGDMDQIRVYLPYNNSDNEFEVFNFNVKSDFLPVSYTKQFLTDYKDGKLDLTNSDLMRLNSSYLEAYISYDTYLKCFEKFEVYQKGYAPSNEYSNPVIYEISYKKSEGEAYLFGRKPSSENEIAISKNYASYLFPTESLNNLVGVDDLYFKDFEEFPNYSSSAPYIDLIPLYKMPYQTYKISGIVDDNKADIYVSDKFIDEYLALSVNCLSGINVVISSSEDFSSLLEFGLRVNYSTFSSLLSFYESSPTIIFAKQGITTLGALFIILFVSITYFTCTISVNDKVKEIAIMKSLGIKKKDTYGPFIWQNLIVSLVSLVFCFALVAICLAIANSVLMSKIEVAAIYNISLLRMDVLSAVLTVLIGLFIPFLVSLMPIFKIKKVDISLELKSK</sequence>
<reference evidence="9" key="1">
    <citation type="submission" date="2020-10" db="EMBL/GenBank/DDBJ databases">
        <authorList>
            <person name="Gilroy R."/>
        </authorList>
    </citation>
    <scope>NUCLEOTIDE SEQUENCE</scope>
    <source>
        <strain evidence="9">1748</strain>
    </source>
</reference>
<dbReference type="PANTHER" id="PTHR30572">
    <property type="entry name" value="MEMBRANE COMPONENT OF TRANSPORTER-RELATED"/>
    <property type="match status" value="1"/>
</dbReference>
<dbReference type="EMBL" id="JADING010000113">
    <property type="protein sequence ID" value="MBO8414603.1"/>
    <property type="molecule type" value="Genomic_DNA"/>
</dbReference>
<keyword evidence="2" id="KW-1003">Cell membrane</keyword>
<organism evidence="9 10">
    <name type="scientific">Candidatus Scatoplasma merdavium</name>
    <dbReference type="NCBI Taxonomy" id="2840932"/>
    <lineage>
        <taxon>Bacteria</taxon>
        <taxon>Bacillati</taxon>
        <taxon>Bacillota</taxon>
        <taxon>Bacilli</taxon>
        <taxon>Bacillales</taxon>
        <taxon>Candidatus Scatoplasma</taxon>
    </lineage>
</organism>
<dbReference type="AlphaFoldDB" id="A0A9D9DA25"/>
<evidence type="ECO:0000256" key="4">
    <source>
        <dbReference type="ARBA" id="ARBA00022989"/>
    </source>
</evidence>
<comment type="caution">
    <text evidence="9">The sequence shown here is derived from an EMBL/GenBank/DDBJ whole genome shotgun (WGS) entry which is preliminary data.</text>
</comment>
<dbReference type="InterPro" id="IPR003838">
    <property type="entry name" value="ABC3_permease_C"/>
</dbReference>
<dbReference type="Proteomes" id="UP000823629">
    <property type="component" value="Unassembled WGS sequence"/>
</dbReference>
<feature type="domain" description="ABC3 transporter permease C-terminal" evidence="8">
    <location>
        <begin position="402"/>
        <end position="524"/>
    </location>
</feature>
<keyword evidence="3 7" id="KW-0812">Transmembrane</keyword>
<comment type="similarity">
    <text evidence="6">Belongs to the ABC-4 integral membrane protein family.</text>
</comment>
<dbReference type="PANTHER" id="PTHR30572:SF4">
    <property type="entry name" value="ABC TRANSPORTER PERMEASE YTRF"/>
    <property type="match status" value="1"/>
</dbReference>
<evidence type="ECO:0000256" key="1">
    <source>
        <dbReference type="ARBA" id="ARBA00004651"/>
    </source>
</evidence>
<dbReference type="GO" id="GO:0005886">
    <property type="term" value="C:plasma membrane"/>
    <property type="evidence" value="ECO:0007669"/>
    <property type="project" value="UniProtKB-SubCell"/>
</dbReference>
<evidence type="ECO:0000256" key="6">
    <source>
        <dbReference type="ARBA" id="ARBA00038076"/>
    </source>
</evidence>
<protein>
    <submittedName>
        <fullName evidence="9">ABC transporter permease</fullName>
    </submittedName>
</protein>
<name>A0A9D9DA25_9BACL</name>
<evidence type="ECO:0000256" key="5">
    <source>
        <dbReference type="ARBA" id="ARBA00023136"/>
    </source>
</evidence>
<comment type="subcellular location">
    <subcellularLocation>
        <location evidence="1">Cell membrane</location>
        <topology evidence="1">Multi-pass membrane protein</topology>
    </subcellularLocation>
</comment>
<evidence type="ECO:0000256" key="3">
    <source>
        <dbReference type="ARBA" id="ARBA00022692"/>
    </source>
</evidence>
<keyword evidence="4 7" id="KW-1133">Transmembrane helix</keyword>
<feature type="transmembrane region" description="Helical" evidence="7">
    <location>
        <begin position="402"/>
        <end position="422"/>
    </location>
</feature>
<evidence type="ECO:0000259" key="8">
    <source>
        <dbReference type="Pfam" id="PF02687"/>
    </source>
</evidence>
<dbReference type="Pfam" id="PF02687">
    <property type="entry name" value="FtsX"/>
    <property type="match status" value="1"/>
</dbReference>
<evidence type="ECO:0000313" key="10">
    <source>
        <dbReference type="Proteomes" id="UP000823629"/>
    </source>
</evidence>
<evidence type="ECO:0000256" key="7">
    <source>
        <dbReference type="SAM" id="Phobius"/>
    </source>
</evidence>
<feature type="transmembrane region" description="Helical" evidence="7">
    <location>
        <begin position="496"/>
        <end position="518"/>
    </location>
</feature>
<dbReference type="InterPro" id="IPR050250">
    <property type="entry name" value="Macrolide_Exporter_MacB"/>
</dbReference>
<keyword evidence="5 7" id="KW-0472">Membrane</keyword>
<reference evidence="9" key="2">
    <citation type="journal article" date="2021" name="PeerJ">
        <title>Extensive microbial diversity within the chicken gut microbiome revealed by metagenomics and culture.</title>
        <authorList>
            <person name="Gilroy R."/>
            <person name="Ravi A."/>
            <person name="Getino M."/>
            <person name="Pursley I."/>
            <person name="Horton D.L."/>
            <person name="Alikhan N.F."/>
            <person name="Baker D."/>
            <person name="Gharbi K."/>
            <person name="Hall N."/>
            <person name="Watson M."/>
            <person name="Adriaenssens E.M."/>
            <person name="Foster-Nyarko E."/>
            <person name="Jarju S."/>
            <person name="Secka A."/>
            <person name="Antonio M."/>
            <person name="Oren A."/>
            <person name="Chaudhuri R.R."/>
            <person name="La Ragione R."/>
            <person name="Hildebrand F."/>
            <person name="Pallen M.J."/>
        </authorList>
    </citation>
    <scope>NUCLEOTIDE SEQUENCE</scope>
    <source>
        <strain evidence="9">1748</strain>
    </source>
</reference>
<dbReference type="GO" id="GO:0022857">
    <property type="term" value="F:transmembrane transporter activity"/>
    <property type="evidence" value="ECO:0007669"/>
    <property type="project" value="TreeGrafter"/>
</dbReference>
<accession>A0A9D9DA25</accession>